<evidence type="ECO:0000313" key="1">
    <source>
        <dbReference type="EMBL" id="OWA54296.1"/>
    </source>
</evidence>
<sequence length="165" mass="18997">MPVRKGHPATKNSFAETIIRKFESQNRVFLIFNNTLPLPRIIYSSDKFQELSGFSRHDVMQYNCRVTFLHGPRTDLSRIAEIENGVHAAEELQVEVWLYKKDELFLFSDCGRPRILILSVQCHSVSSSACALCINLLHSVLYEGKNPERAVLFFSITNVLIRLKR</sequence>
<comment type="caution">
    <text evidence="1">The sequence shown here is derived from an EMBL/GenBank/DDBJ whole genome shotgun (WGS) entry which is preliminary data.</text>
</comment>
<name>A0A9X6NPK0_HYPEX</name>
<organism evidence="1 2">
    <name type="scientific">Hypsibius exemplaris</name>
    <name type="common">Freshwater tardigrade</name>
    <dbReference type="NCBI Taxonomy" id="2072580"/>
    <lineage>
        <taxon>Eukaryota</taxon>
        <taxon>Metazoa</taxon>
        <taxon>Ecdysozoa</taxon>
        <taxon>Tardigrada</taxon>
        <taxon>Eutardigrada</taxon>
        <taxon>Parachela</taxon>
        <taxon>Hypsibioidea</taxon>
        <taxon>Hypsibiidae</taxon>
        <taxon>Hypsibius</taxon>
    </lineage>
</organism>
<evidence type="ECO:0000313" key="2">
    <source>
        <dbReference type="Proteomes" id="UP000192578"/>
    </source>
</evidence>
<dbReference type="Proteomes" id="UP000192578">
    <property type="component" value="Unassembled WGS sequence"/>
</dbReference>
<accession>A0A9X6NPK0</accession>
<dbReference type="EMBL" id="MTYJ01000389">
    <property type="protein sequence ID" value="OWA54296.1"/>
    <property type="molecule type" value="Genomic_DNA"/>
</dbReference>
<protein>
    <submittedName>
        <fullName evidence="1">Potassium voltage-gated channel subfamily H member 7</fullName>
    </submittedName>
</protein>
<keyword evidence="2" id="KW-1185">Reference proteome</keyword>
<dbReference type="CDD" id="cd00130">
    <property type="entry name" value="PAS"/>
    <property type="match status" value="1"/>
</dbReference>
<gene>
    <name evidence="1" type="ORF">BV898_18704</name>
</gene>
<reference evidence="2" key="1">
    <citation type="submission" date="2017-01" db="EMBL/GenBank/DDBJ databases">
        <title>Comparative genomics of anhydrobiosis in the tardigrade Hypsibius dujardini.</title>
        <authorList>
            <person name="Yoshida Y."/>
            <person name="Koutsovoulos G."/>
            <person name="Laetsch D."/>
            <person name="Stevens L."/>
            <person name="Kumar S."/>
            <person name="Horikawa D."/>
            <person name="Ishino K."/>
            <person name="Komine S."/>
            <person name="Tomita M."/>
            <person name="Blaxter M."/>
            <person name="Arakawa K."/>
        </authorList>
    </citation>
    <scope>NUCLEOTIDE SEQUENCE [LARGE SCALE GENOMIC DNA]</scope>
    <source>
        <strain evidence="2">Z151</strain>
    </source>
</reference>
<dbReference type="InterPro" id="IPR035965">
    <property type="entry name" value="PAS-like_dom_sf"/>
</dbReference>
<dbReference type="InterPro" id="IPR000014">
    <property type="entry name" value="PAS"/>
</dbReference>
<dbReference type="AlphaFoldDB" id="A0A9X6NPK0"/>
<proteinExistence type="predicted"/>
<dbReference type="SUPFAM" id="SSF55785">
    <property type="entry name" value="PYP-like sensor domain (PAS domain)"/>
    <property type="match status" value="1"/>
</dbReference>
<dbReference type="OrthoDB" id="447251at2759"/>
<dbReference type="Gene3D" id="3.30.450.20">
    <property type="entry name" value="PAS domain"/>
    <property type="match status" value="1"/>
</dbReference>